<protein>
    <submittedName>
        <fullName evidence="3">Septum formation family protein</fullName>
    </submittedName>
</protein>
<reference evidence="3" key="1">
    <citation type="submission" date="2021-03" db="EMBL/GenBank/DDBJ databases">
        <authorList>
            <person name="Sun Q."/>
        </authorList>
    </citation>
    <scope>NUCLEOTIDE SEQUENCE</scope>
    <source>
        <strain evidence="3">CCM 8862</strain>
    </source>
</reference>
<feature type="compositionally biased region" description="Pro residues" evidence="1">
    <location>
        <begin position="350"/>
        <end position="361"/>
    </location>
</feature>
<accession>A0A939E2K7</accession>
<feature type="compositionally biased region" description="Pro residues" evidence="1">
    <location>
        <begin position="323"/>
        <end position="340"/>
    </location>
</feature>
<name>A0A939E2K7_9CORY</name>
<feature type="compositionally biased region" description="Pro residues" evidence="1">
    <location>
        <begin position="370"/>
        <end position="380"/>
    </location>
</feature>
<feature type="region of interest" description="Disordered" evidence="1">
    <location>
        <begin position="310"/>
        <end position="380"/>
    </location>
</feature>
<organism evidence="3 4">
    <name type="scientific">Corynebacterium mendelii</name>
    <dbReference type="NCBI Taxonomy" id="2765362"/>
    <lineage>
        <taxon>Bacteria</taxon>
        <taxon>Bacillati</taxon>
        <taxon>Actinomycetota</taxon>
        <taxon>Actinomycetes</taxon>
        <taxon>Mycobacteriales</taxon>
        <taxon>Corynebacteriaceae</taxon>
        <taxon>Corynebacterium</taxon>
    </lineage>
</organism>
<evidence type="ECO:0000313" key="3">
    <source>
        <dbReference type="EMBL" id="MBN9645284.1"/>
    </source>
</evidence>
<keyword evidence="4" id="KW-1185">Reference proteome</keyword>
<gene>
    <name evidence="3" type="ORF">JZY06_11775</name>
</gene>
<dbReference type="EMBL" id="JAFLEQ010000017">
    <property type="protein sequence ID" value="MBN9645284.1"/>
    <property type="molecule type" value="Genomic_DNA"/>
</dbReference>
<feature type="domain" description="Septum formation-related" evidence="2">
    <location>
        <begin position="72"/>
        <end position="297"/>
    </location>
</feature>
<sequence length="380" mass="40851">MGNINDTFRSQPAVVTALVAALVGAAATGAYDYVSIRAVEESVTPVDNAPRHPVELAAPTTKNIPVFSDAQPGDCLTWDVGADATVSNFHKTDCAKDHRFEVSSRENLAAFPASEFGPEAEPPSITRQAQLREQLCKQPTIDYLKGTWDPNGRYIIAPILPQPAFWKAGDRTMLCGVQAPNDQGIPQLTRGKAAEQDQSRAAYPGQCIAVDRANATKIVDCQADHALEITQVVDLKQQFPETTPTVDEQDEYLKPICQQAAQDYVGGDDNLYNSTLESFWTVIQPRSWEGGSHTAKCALIKSSEDGFATLNGSAKGEFTINGAPPPPQPPRRPLRNPPPEDAAEDNQPAPEAPEAPAPQVPAPELADNENPPPPPLPLGP</sequence>
<dbReference type="AlphaFoldDB" id="A0A939E2K7"/>
<evidence type="ECO:0000259" key="2">
    <source>
        <dbReference type="Pfam" id="PF13845"/>
    </source>
</evidence>
<proteinExistence type="predicted"/>
<dbReference type="Pfam" id="PF13845">
    <property type="entry name" value="Septum_form"/>
    <property type="match status" value="1"/>
</dbReference>
<evidence type="ECO:0000313" key="4">
    <source>
        <dbReference type="Proteomes" id="UP000664332"/>
    </source>
</evidence>
<dbReference type="Proteomes" id="UP000664332">
    <property type="component" value="Unassembled WGS sequence"/>
</dbReference>
<comment type="caution">
    <text evidence="3">The sequence shown here is derived from an EMBL/GenBank/DDBJ whole genome shotgun (WGS) entry which is preliminary data.</text>
</comment>
<dbReference type="InterPro" id="IPR026004">
    <property type="entry name" value="Septum_form"/>
</dbReference>
<dbReference type="RefSeq" id="WP_207279778.1">
    <property type="nucleotide sequence ID" value="NZ_JAFLEQ010000017.1"/>
</dbReference>
<evidence type="ECO:0000256" key="1">
    <source>
        <dbReference type="SAM" id="MobiDB-lite"/>
    </source>
</evidence>